<organism evidence="5 6">
    <name type="scientific">Rhynchospora pubera</name>
    <dbReference type="NCBI Taxonomy" id="906938"/>
    <lineage>
        <taxon>Eukaryota</taxon>
        <taxon>Viridiplantae</taxon>
        <taxon>Streptophyta</taxon>
        <taxon>Embryophyta</taxon>
        <taxon>Tracheophyta</taxon>
        <taxon>Spermatophyta</taxon>
        <taxon>Magnoliopsida</taxon>
        <taxon>Liliopsida</taxon>
        <taxon>Poales</taxon>
        <taxon>Cyperaceae</taxon>
        <taxon>Cyperoideae</taxon>
        <taxon>Rhynchosporeae</taxon>
        <taxon>Rhynchospora</taxon>
    </lineage>
</organism>
<dbReference type="InterPro" id="IPR010285">
    <property type="entry name" value="DNA_helicase_pif1-like_DEAD"/>
</dbReference>
<dbReference type="Gene3D" id="3.40.50.300">
    <property type="entry name" value="P-loop containing nucleotide triphosphate hydrolases"/>
    <property type="match status" value="1"/>
</dbReference>
<dbReference type="PANTHER" id="PTHR45786">
    <property type="entry name" value="DNA BINDING PROTEIN-LIKE"/>
    <property type="match status" value="1"/>
</dbReference>
<evidence type="ECO:0000256" key="1">
    <source>
        <dbReference type="RuleBase" id="RU363044"/>
    </source>
</evidence>
<dbReference type="GO" id="GO:0016787">
    <property type="term" value="F:hydrolase activity"/>
    <property type="evidence" value="ECO:0007669"/>
    <property type="project" value="UniProtKB-KW"/>
</dbReference>
<feature type="transmembrane region" description="Helical" evidence="2">
    <location>
        <begin position="34"/>
        <end position="54"/>
    </location>
</feature>
<evidence type="ECO:0000259" key="4">
    <source>
        <dbReference type="Pfam" id="PF14214"/>
    </source>
</evidence>
<dbReference type="Pfam" id="PF05970">
    <property type="entry name" value="PIF1"/>
    <property type="match status" value="1"/>
</dbReference>
<keyword evidence="2" id="KW-0812">Transmembrane</keyword>
<dbReference type="GO" id="GO:0005524">
    <property type="term" value="F:ATP binding"/>
    <property type="evidence" value="ECO:0007669"/>
    <property type="project" value="UniProtKB-KW"/>
</dbReference>
<comment type="caution">
    <text evidence="5">The sequence shown here is derived from an EMBL/GenBank/DDBJ whole genome shotgun (WGS) entry which is preliminary data.</text>
</comment>
<dbReference type="GO" id="GO:0006281">
    <property type="term" value="P:DNA repair"/>
    <property type="evidence" value="ECO:0007669"/>
    <property type="project" value="UniProtKB-KW"/>
</dbReference>
<dbReference type="Pfam" id="PF14214">
    <property type="entry name" value="Helitron_like_N"/>
    <property type="match status" value="1"/>
</dbReference>
<feature type="transmembrane region" description="Helical" evidence="2">
    <location>
        <begin position="7"/>
        <end position="28"/>
    </location>
</feature>
<dbReference type="Proteomes" id="UP001140206">
    <property type="component" value="Chromosome 1"/>
</dbReference>
<comment type="cofactor">
    <cofactor evidence="1">
        <name>Mg(2+)</name>
        <dbReference type="ChEBI" id="CHEBI:18420"/>
    </cofactor>
</comment>
<keyword evidence="1" id="KW-0347">Helicase</keyword>
<dbReference type="EC" id="5.6.2.3" evidence="1"/>
<accession>A0AAV8H8H2</accession>
<keyword evidence="6" id="KW-1185">Reference proteome</keyword>
<dbReference type="InterPro" id="IPR025476">
    <property type="entry name" value="Helitron_helicase-like"/>
</dbReference>
<sequence>MFVFVPVPFYHLCFAALALCNRSILFLLNCIRQLFYWVFCCPICGLLFSLFLSWPMARKKRSRQSTDSLPEPSHVNDSSLPSHAIASASLPNTAHAGQLQRRGRGNRTRASVVAADAPLPQNAAFLVRPRLGPDPVLLDFGDPDQVCPDCHALYWSREKSGTTYTLCCRGGRVSLPTIEDPPEPLASLLDSSNGPDSVHFITAIRTYNSMFAFTSMGVRLDQHINRTAGPYVFRISSQVCHRIGSLTPPEGQRPSYAQLYFYDTANEVRNRIAAVSTDSATNAPREHIVLQISHMLYQHNTIAQGFRSARERLGTRSDDQFSIRISSSRRQHGVQYSAPAVHEVVGLVVGDFEENHPSRDVIIECRNGQLQRINPLHKKYFALQYPLIFTRGEDSYTEDIEYDTSAVGSSDIQRPHVTMLEYYRYRLHVRDNEGRSLFKCGRLFQQICVDMYACIEDARLSYLYHHHDSLRVDTMQNIKNAVLQGDMFGHQIGKRFILPTSFVGGPRYLFQNYQDALALCRTLGLPHLFITFTCNPAWAEIRRNLFASQLPSDRPDLVCRVFKMKLDEMIKDIRERNCFGAVSALIYTVEFQKRGLPHVHIVVWLADRTVVSNPSGVDSIISVELPDPAIDPEGYAVVSRFMVHGPCGKMRPTSPCMEDGKCKKYFPKEFVESTVLTHDDFVQYRRRDLGITDHILYELEDMLISRGRSLEFVKLPQPTEQRIYEGNSTLIAQQLSYNTVQLRERVPGLLSSLTDEQRDILQKIIVSVQNKQGKQFFVYGPGGTGKTHLWTALTAKLRSEGKIVLTVASSGLSSLLLQGGVTAYSRFKIPIELTEKSTCDIKKNSQLARLILGSSLIIWDEAPMSHRLCFEALDRTMRDLFASRDPALAHCAFGGMTVVLGGDFRQTLPVITHGTRYHTVAASIVHSHLWDRFTILYLTQNMRLMRCRDNPAHAARIAEFSSWFLAVGDGQKKP</sequence>
<feature type="domain" description="DNA helicase Pif1-like DEAD-box helicase" evidence="3">
    <location>
        <begin position="753"/>
        <end position="971"/>
    </location>
</feature>
<keyword evidence="1" id="KW-0547">Nucleotide-binding</keyword>
<evidence type="ECO:0000256" key="2">
    <source>
        <dbReference type="SAM" id="Phobius"/>
    </source>
</evidence>
<name>A0AAV8H8H2_9POAL</name>
<comment type="catalytic activity">
    <reaction evidence="1">
        <text>ATP + H2O = ADP + phosphate + H(+)</text>
        <dbReference type="Rhea" id="RHEA:13065"/>
        <dbReference type="ChEBI" id="CHEBI:15377"/>
        <dbReference type="ChEBI" id="CHEBI:15378"/>
        <dbReference type="ChEBI" id="CHEBI:30616"/>
        <dbReference type="ChEBI" id="CHEBI:43474"/>
        <dbReference type="ChEBI" id="CHEBI:456216"/>
        <dbReference type="EC" id="5.6.2.3"/>
    </reaction>
</comment>
<keyword evidence="1" id="KW-0234">DNA repair</keyword>
<feature type="domain" description="Helitron helicase-like" evidence="4">
    <location>
        <begin position="422"/>
        <end position="603"/>
    </location>
</feature>
<dbReference type="InterPro" id="IPR027417">
    <property type="entry name" value="P-loop_NTPase"/>
</dbReference>
<proteinExistence type="inferred from homology"/>
<evidence type="ECO:0000313" key="6">
    <source>
        <dbReference type="Proteomes" id="UP001140206"/>
    </source>
</evidence>
<keyword evidence="1" id="KW-0067">ATP-binding</keyword>
<keyword evidence="2" id="KW-0472">Membrane</keyword>
<keyword evidence="1" id="KW-0227">DNA damage</keyword>
<dbReference type="EMBL" id="JAMFTS010000001">
    <property type="protein sequence ID" value="KAJ4811676.1"/>
    <property type="molecule type" value="Genomic_DNA"/>
</dbReference>
<keyword evidence="2" id="KW-1133">Transmembrane helix</keyword>
<evidence type="ECO:0000259" key="3">
    <source>
        <dbReference type="Pfam" id="PF05970"/>
    </source>
</evidence>
<keyword evidence="1" id="KW-0233">DNA recombination</keyword>
<keyword evidence="1" id="KW-0378">Hydrolase</keyword>
<dbReference type="GO" id="GO:0043139">
    <property type="term" value="F:5'-3' DNA helicase activity"/>
    <property type="evidence" value="ECO:0007669"/>
    <property type="project" value="UniProtKB-EC"/>
</dbReference>
<dbReference type="GO" id="GO:0006310">
    <property type="term" value="P:DNA recombination"/>
    <property type="evidence" value="ECO:0007669"/>
    <property type="project" value="UniProtKB-KW"/>
</dbReference>
<reference evidence="5" key="1">
    <citation type="submission" date="2022-08" db="EMBL/GenBank/DDBJ databases">
        <authorList>
            <person name="Marques A."/>
        </authorList>
    </citation>
    <scope>NUCLEOTIDE SEQUENCE</scope>
    <source>
        <strain evidence="5">RhyPub2mFocal</strain>
        <tissue evidence="5">Leaves</tissue>
    </source>
</reference>
<dbReference type="AlphaFoldDB" id="A0AAV8H8H2"/>
<dbReference type="SUPFAM" id="SSF52540">
    <property type="entry name" value="P-loop containing nucleoside triphosphate hydrolases"/>
    <property type="match status" value="1"/>
</dbReference>
<dbReference type="GO" id="GO:0000723">
    <property type="term" value="P:telomere maintenance"/>
    <property type="evidence" value="ECO:0007669"/>
    <property type="project" value="InterPro"/>
</dbReference>
<comment type="similarity">
    <text evidence="1">Belongs to the helicase family.</text>
</comment>
<protein>
    <recommendedName>
        <fullName evidence="1">ATP-dependent DNA helicase</fullName>
        <ecNumber evidence="1">5.6.2.3</ecNumber>
    </recommendedName>
</protein>
<gene>
    <name evidence="5" type="ORF">LUZ62_024242</name>
</gene>
<dbReference type="PANTHER" id="PTHR45786:SF76">
    <property type="entry name" value="OS08G0300100 PROTEIN"/>
    <property type="match status" value="1"/>
</dbReference>
<evidence type="ECO:0000313" key="5">
    <source>
        <dbReference type="EMBL" id="KAJ4811676.1"/>
    </source>
</evidence>